<feature type="active site" evidence="2">
    <location>
        <position position="216"/>
    </location>
</feature>
<dbReference type="Pfam" id="PF13784">
    <property type="entry name" value="Fic_N"/>
    <property type="match status" value="1"/>
</dbReference>
<reference evidence="5" key="2">
    <citation type="submission" date="2021-04" db="EMBL/GenBank/DDBJ databases">
        <authorList>
            <person name="Gilroy R."/>
        </authorList>
    </citation>
    <scope>NUCLEOTIDE SEQUENCE</scope>
    <source>
        <strain evidence="5">14975</strain>
    </source>
</reference>
<dbReference type="PANTHER" id="PTHR13504">
    <property type="entry name" value="FIDO DOMAIN-CONTAINING PROTEIN DDB_G0283145"/>
    <property type="match status" value="1"/>
</dbReference>
<dbReference type="PROSITE" id="PS51459">
    <property type="entry name" value="FIDO"/>
    <property type="match status" value="1"/>
</dbReference>
<dbReference type="InterPro" id="IPR003812">
    <property type="entry name" value="Fido"/>
</dbReference>
<evidence type="ECO:0000256" key="2">
    <source>
        <dbReference type="PIRSR" id="PIRSR640198-1"/>
    </source>
</evidence>
<accession>A0A9D2AHK9</accession>
<feature type="binding site" evidence="1">
    <location>
        <begin position="221"/>
        <end position="227"/>
    </location>
    <ligand>
        <name>ATP</name>
        <dbReference type="ChEBI" id="CHEBI:30616"/>
    </ligand>
</feature>
<organism evidence="5 6">
    <name type="scientific">Candidatus Akkermansia intestinigallinarum</name>
    <dbReference type="NCBI Taxonomy" id="2838431"/>
    <lineage>
        <taxon>Bacteria</taxon>
        <taxon>Pseudomonadati</taxon>
        <taxon>Verrucomicrobiota</taxon>
        <taxon>Verrucomicrobiia</taxon>
        <taxon>Verrucomicrobiales</taxon>
        <taxon>Akkermansiaceae</taxon>
        <taxon>Akkermansia</taxon>
    </lineage>
</organism>
<reference evidence="5" key="1">
    <citation type="journal article" date="2021" name="PeerJ">
        <title>Extensive microbial diversity within the chicken gut microbiome revealed by metagenomics and culture.</title>
        <authorList>
            <person name="Gilroy R."/>
            <person name="Ravi A."/>
            <person name="Getino M."/>
            <person name="Pursley I."/>
            <person name="Horton D.L."/>
            <person name="Alikhan N.F."/>
            <person name="Baker D."/>
            <person name="Gharbi K."/>
            <person name="Hall N."/>
            <person name="Watson M."/>
            <person name="Adriaenssens E.M."/>
            <person name="Foster-Nyarko E."/>
            <person name="Jarju S."/>
            <person name="Secka A."/>
            <person name="Antonio M."/>
            <person name="Oren A."/>
            <person name="Chaudhuri R.R."/>
            <person name="La Ragione R."/>
            <person name="Hildebrand F."/>
            <person name="Pallen M.J."/>
        </authorList>
    </citation>
    <scope>NUCLEOTIDE SEQUENCE</scope>
    <source>
        <strain evidence="5">14975</strain>
    </source>
</reference>
<evidence type="ECO:0000256" key="3">
    <source>
        <dbReference type="PIRSR" id="PIRSR640198-2"/>
    </source>
</evidence>
<name>A0A9D2AHK9_9BACT</name>
<evidence type="ECO:0000256" key="1">
    <source>
        <dbReference type="PIRSR" id="PIRSR038925-1"/>
    </source>
</evidence>
<dbReference type="PIRSF" id="PIRSF038925">
    <property type="entry name" value="AMP-prot_trans"/>
    <property type="match status" value="1"/>
</dbReference>
<dbReference type="InterPro" id="IPR036597">
    <property type="entry name" value="Fido-like_dom_sf"/>
</dbReference>
<dbReference type="SUPFAM" id="SSF46785">
    <property type="entry name" value="Winged helix' DNA-binding domain"/>
    <property type="match status" value="1"/>
</dbReference>
<dbReference type="InterPro" id="IPR036390">
    <property type="entry name" value="WH_DNA-bd_sf"/>
</dbReference>
<dbReference type="Pfam" id="PF02661">
    <property type="entry name" value="Fic"/>
    <property type="match status" value="1"/>
</dbReference>
<proteinExistence type="predicted"/>
<keyword evidence="1" id="KW-0547">Nucleotide-binding</keyword>
<feature type="binding site" evidence="1">
    <location>
        <position position="216"/>
    </location>
    <ligand>
        <name>ATP</name>
        <dbReference type="ChEBI" id="CHEBI:30616"/>
    </ligand>
</feature>
<evidence type="ECO:0000259" key="4">
    <source>
        <dbReference type="PROSITE" id="PS51459"/>
    </source>
</evidence>
<dbReference type="AlphaFoldDB" id="A0A9D2AHK9"/>
<comment type="caution">
    <text evidence="5">The sequence shown here is derived from an EMBL/GenBank/DDBJ whole genome shotgun (WGS) entry which is preliminary data.</text>
</comment>
<dbReference type="InterPro" id="IPR026287">
    <property type="entry name" value="SoFic-like"/>
</dbReference>
<dbReference type="EMBL" id="DXFQ01000047">
    <property type="protein sequence ID" value="HIX19521.1"/>
    <property type="molecule type" value="Genomic_DNA"/>
</dbReference>
<feature type="binding site" evidence="3">
    <location>
        <begin position="220"/>
        <end position="227"/>
    </location>
    <ligand>
        <name>ATP</name>
        <dbReference type="ChEBI" id="CHEBI:30616"/>
    </ligand>
</feature>
<dbReference type="Proteomes" id="UP000823964">
    <property type="component" value="Unassembled WGS sequence"/>
</dbReference>
<protein>
    <submittedName>
        <fullName evidence="5">Fic family protein</fullName>
    </submittedName>
</protein>
<evidence type="ECO:0000313" key="6">
    <source>
        <dbReference type="Proteomes" id="UP000823964"/>
    </source>
</evidence>
<dbReference type="GO" id="GO:0005524">
    <property type="term" value="F:ATP binding"/>
    <property type="evidence" value="ECO:0007669"/>
    <property type="project" value="UniProtKB-KW"/>
</dbReference>
<gene>
    <name evidence="5" type="ORF">H9862_02830</name>
</gene>
<feature type="binding site" evidence="1">
    <location>
        <position position="84"/>
    </location>
    <ligand>
        <name>ATP</name>
        <dbReference type="ChEBI" id="CHEBI:30616"/>
    </ligand>
</feature>
<dbReference type="PANTHER" id="PTHR13504:SF38">
    <property type="entry name" value="FIDO DOMAIN-CONTAINING PROTEIN"/>
    <property type="match status" value="1"/>
</dbReference>
<sequence>MNQNQLFLIHKLDIEAARVYHRHMPYILENLPTRPLDMSSLLAPLGRANRALARYAGNLEFLRNPDLLLSPFLLQDCVLSSRIEGTQTTLDDVLAYEAGSTEGPTADSQEVINYREALRYGAHSLQHRELSFGLLREMHALLLRGVRGESKDPGQVRRTQNWIGARGCSMETASYVPPAPETLSAYLDNWDAYLRTEDADPLIQVCILHAQFEMIHPFLDGNGRIGRLMIPLFLNQRRILHRPVFYLSEYLEKNRDRYMGCLADIERRDGWEAWILFMLNAIAEQASVNTERAHRLHEYHEQCSADFRRLLNSPYSQALLDAIFAHPIFNRSQIREAVPDISAPTLQRALNSLCQEKIISLHRDSSGRRPALYAMRRLLDIASGREDALDL</sequence>
<feature type="binding site" evidence="1">
    <location>
        <position position="258"/>
    </location>
    <ligand>
        <name>ATP</name>
        <dbReference type="ChEBI" id="CHEBI:30616"/>
    </ligand>
</feature>
<dbReference type="SUPFAM" id="SSF140931">
    <property type="entry name" value="Fic-like"/>
    <property type="match status" value="1"/>
</dbReference>
<evidence type="ECO:0000313" key="5">
    <source>
        <dbReference type="EMBL" id="HIX19521.1"/>
    </source>
</evidence>
<dbReference type="InterPro" id="IPR025758">
    <property type="entry name" value="Fic/DOC_N"/>
</dbReference>
<keyword evidence="1" id="KW-0067">ATP-binding</keyword>
<dbReference type="InterPro" id="IPR040198">
    <property type="entry name" value="Fido_containing"/>
</dbReference>
<feature type="domain" description="Fido" evidence="4">
    <location>
        <begin position="130"/>
        <end position="280"/>
    </location>
</feature>
<dbReference type="Gene3D" id="1.10.3290.10">
    <property type="entry name" value="Fido-like domain"/>
    <property type="match status" value="1"/>
</dbReference>